<dbReference type="InterPro" id="IPR036770">
    <property type="entry name" value="Ankyrin_rpt-contain_sf"/>
</dbReference>
<reference evidence="5 6" key="1">
    <citation type="journal article" date="2016" name="Genome Biol. Evol.">
        <title>Divergent and convergent evolution of fungal pathogenicity.</title>
        <authorList>
            <person name="Shang Y."/>
            <person name="Xiao G."/>
            <person name="Zheng P."/>
            <person name="Cen K."/>
            <person name="Zhan S."/>
            <person name="Wang C."/>
        </authorList>
    </citation>
    <scope>NUCLEOTIDE SEQUENCE [LARGE SCALE GENOMIC DNA]</scope>
    <source>
        <strain evidence="5 6">RCEF 4871</strain>
    </source>
</reference>
<comment type="caution">
    <text evidence="5">The sequence shown here is derived from an EMBL/GenBank/DDBJ whole genome shotgun (WGS) entry which is preliminary data.</text>
</comment>
<keyword evidence="1" id="KW-0677">Repeat</keyword>
<dbReference type="STRING" id="1081105.A0A162HRM2"/>
<proteinExistence type="predicted"/>
<evidence type="ECO:0000259" key="4">
    <source>
        <dbReference type="Pfam" id="PF24883"/>
    </source>
</evidence>
<dbReference type="InterPro" id="IPR054471">
    <property type="entry name" value="GPIID_WHD"/>
</dbReference>
<sequence>MRHARLAFSSQEEDVIKMDLVVSSLGPVKVESRLQQSLDGFIQDLTPNQKTDFLRDRQVFRERHPDENDVFVFVAELNNRRASQKKLCHGPRFLNIIQAAQQFAFVGDILVGGSQNLIASGVWTALRTALLIVAKAGGNMDKLSHLFMVAGQSAPRYEAMSRLYSRKSRRLLAYYHEYFIVLVDMCRRFVNMVNKSSVARLFSTISDADIRSFQSSVAHWASMIKEEAMLLMAQGVEDQGLSLSGMIDVSKSNKSNAHRQQQLKDKARILAACSTYDHQASWKRLRKMGSTTLFSHDDKYISWRGDVDALDEPRTLIYTGKLGAGKSVLVANMVEDLNLHAVQSKIPVAYFFCQHDEVASLQARCIVGSLARQLLLTAQDISKAKDHIHDHVQELGLDELSALLKDVLATDFRAYCVIDGLDECDSQERGLLILTLRELQDSLALRVCFSFRLEADNALRLDTKGFVNCSIAAIPEDNPEIEQFICDELERCIDNEVLTLGDPTLVTDIMNTLVDLSQGMFLWTVLQINSLCACKTDNDIRQALADMPKDLAETFTRVLSKCDASARRYQKQILELILVARRPLTTEDLREMLAVVSGDTNWNPSRLPNNIYSVLAGCGGLLTVDEETSSIRMVHQSARDFLLGAFGGRTGEPLLTREAAETTMSWTAITYLNYGIFDTQLSRTAASSAPIPIMTPSAAIQSCSRPGTVKRLSLMLLRARKSSSSSSSSSKVDMARVLEDISGQTKKTAGHNHQFYSYAAANWTHHVMKTQDVDQTFISLIRRLLPKHPLIGHSDETRFNFLAWAASQDRVLYKLLLHAETNNTPWFQHDMLSWAVRQGHIQLLETHDHTMPLTRHTTASLLPIAALYGHFPCVNHLVSNLGDALPATSLATAIMTSIFGNHARLVHFLLTGTHEDPSPPSPTSPTSPHSNDPDTAAPATNTQLARQGRQMLHNRPQSRKLLHWAQAFRKDHLARLLIDLGAKTTDALQPKLEEELRSQTSDYAESLREETAHNILMYMDMDMDMGSASAVTQTSLDMERERILILAARILFDTSNVSLLNAFLIASQGGPRRIVGSDRKPFGNATCETRK</sequence>
<gene>
    <name evidence="5" type="ORF">NOR_05074</name>
</gene>
<evidence type="ECO:0000313" key="5">
    <source>
        <dbReference type="EMBL" id="OAA42225.1"/>
    </source>
</evidence>
<organism evidence="5 6">
    <name type="scientific">Metarhizium rileyi (strain RCEF 4871)</name>
    <name type="common">Nomuraea rileyi</name>
    <dbReference type="NCBI Taxonomy" id="1649241"/>
    <lineage>
        <taxon>Eukaryota</taxon>
        <taxon>Fungi</taxon>
        <taxon>Dikarya</taxon>
        <taxon>Ascomycota</taxon>
        <taxon>Pezizomycotina</taxon>
        <taxon>Sordariomycetes</taxon>
        <taxon>Hypocreomycetidae</taxon>
        <taxon>Hypocreales</taxon>
        <taxon>Clavicipitaceae</taxon>
        <taxon>Metarhizium</taxon>
    </lineage>
</organism>
<dbReference type="EMBL" id="AZHC01000014">
    <property type="protein sequence ID" value="OAA42225.1"/>
    <property type="molecule type" value="Genomic_DNA"/>
</dbReference>
<accession>A0A162HRM2</accession>
<dbReference type="AlphaFoldDB" id="A0A162HRM2"/>
<feature type="compositionally biased region" description="Low complexity" evidence="2">
    <location>
        <begin position="926"/>
        <end position="935"/>
    </location>
</feature>
<dbReference type="Gene3D" id="3.40.50.300">
    <property type="entry name" value="P-loop containing nucleotide triphosphate hydrolases"/>
    <property type="match status" value="1"/>
</dbReference>
<dbReference type="OMA" id="IFMTAGR"/>
<keyword evidence="6" id="KW-1185">Reference proteome</keyword>
<evidence type="ECO:0000313" key="6">
    <source>
        <dbReference type="Proteomes" id="UP000243498"/>
    </source>
</evidence>
<evidence type="ECO:0000256" key="2">
    <source>
        <dbReference type="SAM" id="MobiDB-lite"/>
    </source>
</evidence>
<feature type="domain" description="GPI inositol-deacylase winged helix" evidence="3">
    <location>
        <begin position="562"/>
        <end position="644"/>
    </location>
</feature>
<dbReference type="InterPro" id="IPR027417">
    <property type="entry name" value="P-loop_NTPase"/>
</dbReference>
<dbReference type="Pfam" id="PF22939">
    <property type="entry name" value="WHD_GPIID"/>
    <property type="match status" value="1"/>
</dbReference>
<dbReference type="Pfam" id="PF24883">
    <property type="entry name" value="NPHP3_N"/>
    <property type="match status" value="1"/>
</dbReference>
<name>A0A162HRM2_METRR</name>
<protein>
    <submittedName>
        <fullName evidence="5">Ankyrin repeat-containing domain protein</fullName>
    </submittedName>
</protein>
<feature type="domain" description="Nephrocystin 3-like N-terminal" evidence="4">
    <location>
        <begin position="292"/>
        <end position="450"/>
    </location>
</feature>
<feature type="region of interest" description="Disordered" evidence="2">
    <location>
        <begin position="912"/>
        <end position="939"/>
    </location>
</feature>
<dbReference type="SUPFAM" id="SSF48403">
    <property type="entry name" value="Ankyrin repeat"/>
    <property type="match status" value="1"/>
</dbReference>
<evidence type="ECO:0000256" key="1">
    <source>
        <dbReference type="ARBA" id="ARBA00022737"/>
    </source>
</evidence>
<dbReference type="Proteomes" id="UP000243498">
    <property type="component" value="Unassembled WGS sequence"/>
</dbReference>
<dbReference type="PANTHER" id="PTHR10039">
    <property type="entry name" value="AMELOGENIN"/>
    <property type="match status" value="1"/>
</dbReference>
<dbReference type="PANTHER" id="PTHR10039:SF10">
    <property type="entry name" value="NACHT DOMAIN-CONTAINING PROTEIN"/>
    <property type="match status" value="1"/>
</dbReference>
<evidence type="ECO:0000259" key="3">
    <source>
        <dbReference type="Pfam" id="PF22939"/>
    </source>
</evidence>
<dbReference type="Gene3D" id="1.25.40.20">
    <property type="entry name" value="Ankyrin repeat-containing domain"/>
    <property type="match status" value="1"/>
</dbReference>
<dbReference type="InterPro" id="IPR056884">
    <property type="entry name" value="NPHP3-like_N"/>
</dbReference>
<dbReference type="OrthoDB" id="7464126at2759"/>